<dbReference type="RefSeq" id="WP_165590197.1">
    <property type="nucleotide sequence ID" value="NZ_CYSC01000033.1"/>
</dbReference>
<evidence type="ECO:0000313" key="4">
    <source>
        <dbReference type="Proteomes" id="UP000051086"/>
    </source>
</evidence>
<organism evidence="3 5">
    <name type="scientific">Thalassovita autumnalis</name>
    <dbReference type="NCBI Taxonomy" id="2072972"/>
    <lineage>
        <taxon>Bacteria</taxon>
        <taxon>Pseudomonadati</taxon>
        <taxon>Pseudomonadota</taxon>
        <taxon>Alphaproteobacteria</taxon>
        <taxon>Rhodobacterales</taxon>
        <taxon>Roseobacteraceae</taxon>
        <taxon>Thalassovita</taxon>
    </lineage>
</organism>
<evidence type="ECO:0000313" key="2">
    <source>
        <dbReference type="EMBL" id="CUH66245.1"/>
    </source>
</evidence>
<proteinExistence type="predicted"/>
<feature type="signal peptide" evidence="1">
    <location>
        <begin position="1"/>
        <end position="24"/>
    </location>
</feature>
<dbReference type="InterPro" id="IPR010321">
    <property type="entry name" value="DUF922"/>
</dbReference>
<dbReference type="Pfam" id="PF06037">
    <property type="entry name" value="DUF922"/>
    <property type="match status" value="1"/>
</dbReference>
<keyword evidence="1" id="KW-0732">Signal</keyword>
<dbReference type="EMBL" id="CYSC01000033">
    <property type="protein sequence ID" value="CUH72560.1"/>
    <property type="molecule type" value="Genomic_DNA"/>
</dbReference>
<dbReference type="GO" id="GO:0006508">
    <property type="term" value="P:proteolysis"/>
    <property type="evidence" value="ECO:0007669"/>
    <property type="project" value="UniProtKB-KW"/>
</dbReference>
<dbReference type="EMBL" id="CYSB01000026">
    <property type="protein sequence ID" value="CUH66245.1"/>
    <property type="molecule type" value="Genomic_DNA"/>
</dbReference>
<feature type="chain" id="PRO_5009792384" evidence="1">
    <location>
        <begin position="25"/>
        <end position="164"/>
    </location>
</feature>
<keyword evidence="3" id="KW-0645">Protease</keyword>
<protein>
    <submittedName>
        <fullName evidence="2 3">Secreted Zn-dependent protease</fullName>
    </submittedName>
</protein>
<name>A0A0P1FDG0_9RHOB</name>
<dbReference type="Proteomes" id="UP000051086">
    <property type="component" value="Unassembled WGS sequence"/>
</dbReference>
<evidence type="ECO:0000313" key="5">
    <source>
        <dbReference type="Proteomes" id="UP000051887"/>
    </source>
</evidence>
<sequence length="164" mass="18912">MKPSVLTVMTAAVLWAAVVVSASAETGKKPKITEEITYYDVSALTSDGLRRELRRKGPRSYWGYAQWWVSWTDRCEITVTQTIEMPRHTRLDDLPPELRVRWDSMVRALLRHERLHTRHGELAAGEIAMAKCQGAYQIIDRWANQDRVLDRRTDHGRKKGVTLP</sequence>
<accession>A0A0P1FDG0</accession>
<dbReference type="AlphaFoldDB" id="A0A0P1FDG0"/>
<reference evidence="3 5" key="2">
    <citation type="submission" date="2015-09" db="EMBL/GenBank/DDBJ databases">
        <authorList>
            <consortium name="Swine Surveillance"/>
        </authorList>
    </citation>
    <scope>NUCLEOTIDE SEQUENCE [LARGE SCALE GENOMIC DNA]</scope>
    <source>
        <strain evidence="3 5">5120</strain>
    </source>
</reference>
<dbReference type="Proteomes" id="UP000051887">
    <property type="component" value="Unassembled WGS sequence"/>
</dbReference>
<gene>
    <name evidence="2" type="ORF">TL5118_01664</name>
    <name evidence="3" type="ORF">TL5120_02366</name>
</gene>
<reference evidence="2 4" key="1">
    <citation type="submission" date="2015-09" db="EMBL/GenBank/DDBJ databases">
        <authorList>
            <person name="Rodrigo-Torres L."/>
            <person name="Arahal D.R."/>
        </authorList>
    </citation>
    <scope>NUCLEOTIDE SEQUENCE [LARGE SCALE GENOMIC DNA]</scope>
    <source>
        <strain evidence="2 4">CECT 5118</strain>
    </source>
</reference>
<keyword evidence="4" id="KW-1185">Reference proteome</keyword>
<dbReference type="GO" id="GO:0008233">
    <property type="term" value="F:peptidase activity"/>
    <property type="evidence" value="ECO:0007669"/>
    <property type="project" value="UniProtKB-KW"/>
</dbReference>
<evidence type="ECO:0000313" key="3">
    <source>
        <dbReference type="EMBL" id="CUH72560.1"/>
    </source>
</evidence>
<keyword evidence="3" id="KW-0378">Hydrolase</keyword>
<evidence type="ECO:0000256" key="1">
    <source>
        <dbReference type="SAM" id="SignalP"/>
    </source>
</evidence>